<dbReference type="OrthoDB" id="7873969at2"/>
<dbReference type="Gene3D" id="1.10.443.10">
    <property type="entry name" value="Intergrase catalytic core"/>
    <property type="match status" value="1"/>
</dbReference>
<dbReference type="Proteomes" id="UP000321058">
    <property type="component" value="Unassembled WGS sequence"/>
</dbReference>
<keyword evidence="4" id="KW-1185">Reference proteome</keyword>
<dbReference type="EMBL" id="BKAJ01000190">
    <property type="protein sequence ID" value="GEP60939.1"/>
    <property type="molecule type" value="Genomic_DNA"/>
</dbReference>
<organism evidence="3 4">
    <name type="scientific">Reyranella soli</name>
    <dbReference type="NCBI Taxonomy" id="1230389"/>
    <lineage>
        <taxon>Bacteria</taxon>
        <taxon>Pseudomonadati</taxon>
        <taxon>Pseudomonadota</taxon>
        <taxon>Alphaproteobacteria</taxon>
        <taxon>Hyphomicrobiales</taxon>
        <taxon>Reyranellaceae</taxon>
        <taxon>Reyranella</taxon>
    </lineage>
</organism>
<keyword evidence="2" id="KW-0233">DNA recombination</keyword>
<reference evidence="3 4" key="1">
    <citation type="submission" date="2019-07" db="EMBL/GenBank/DDBJ databases">
        <title>Whole genome shotgun sequence of Reyranella soli NBRC 108950.</title>
        <authorList>
            <person name="Hosoyama A."/>
            <person name="Uohara A."/>
            <person name="Ohji S."/>
            <person name="Ichikawa N."/>
        </authorList>
    </citation>
    <scope>NUCLEOTIDE SEQUENCE [LARGE SCALE GENOMIC DNA]</scope>
    <source>
        <strain evidence="3 4">NBRC 108950</strain>
    </source>
</reference>
<comment type="caution">
    <text evidence="3">The sequence shown here is derived from an EMBL/GenBank/DDBJ whole genome shotgun (WGS) entry which is preliminary data.</text>
</comment>
<dbReference type="InterPro" id="IPR011010">
    <property type="entry name" value="DNA_brk_join_enz"/>
</dbReference>
<evidence type="ECO:0000313" key="3">
    <source>
        <dbReference type="EMBL" id="GEP60939.1"/>
    </source>
</evidence>
<name>A0A512NPR6_9HYPH</name>
<dbReference type="GO" id="GO:0006310">
    <property type="term" value="P:DNA recombination"/>
    <property type="evidence" value="ECO:0007669"/>
    <property type="project" value="UniProtKB-KW"/>
</dbReference>
<gene>
    <name evidence="3" type="ORF">RSO01_81050</name>
</gene>
<dbReference type="Gene3D" id="1.10.150.130">
    <property type="match status" value="1"/>
</dbReference>
<evidence type="ECO:0008006" key="5">
    <source>
        <dbReference type="Google" id="ProtNLM"/>
    </source>
</evidence>
<dbReference type="SUPFAM" id="SSF56349">
    <property type="entry name" value="DNA breaking-rejoining enzymes"/>
    <property type="match status" value="1"/>
</dbReference>
<sequence>MTVYKHPITRERSRHGKIKVYVREYETDTNGKRLRLRQRHPIPGGLIEGTPDFVAAYQQICQRIDGGTAPTSQRKALAKPEGLQKISDAPDSLDWLIKHYLAVKIGEVSKSTYYRLQRSLTALRDAVNDQGLSRGVCRFDTLKRIHVEDMQRQWASDSGPREAEQRVDQIRWLFNWAVRRELVTFNPARGIPRLPQLSKGKDKKGTHAWTNEQVAAWRDRFALGTEPRTALELGLLGGLRRSDIARVGPGNIQRDGDDWYLCWIEHKNHARKPKERRQLIFDELRVALMARERVAPGLQYYVDLQRPDGWEQKNELYIENLLAPAFLDWRSAVRLANGERLPTKCTMHGWRAAGAVRLALMNWTTFQIMGWGGWSNPKQVEVYTRDLNREEYANDGIRRYNERARKPSLRVVGGGRS</sequence>
<dbReference type="GO" id="GO:0003677">
    <property type="term" value="F:DNA binding"/>
    <property type="evidence" value="ECO:0007669"/>
    <property type="project" value="UniProtKB-KW"/>
</dbReference>
<evidence type="ECO:0000313" key="4">
    <source>
        <dbReference type="Proteomes" id="UP000321058"/>
    </source>
</evidence>
<accession>A0A512NPR6</accession>
<keyword evidence="1" id="KW-0238">DNA-binding</keyword>
<evidence type="ECO:0000256" key="1">
    <source>
        <dbReference type="ARBA" id="ARBA00023125"/>
    </source>
</evidence>
<dbReference type="RefSeq" id="WP_147156265.1">
    <property type="nucleotide sequence ID" value="NZ_BKAJ01000190.1"/>
</dbReference>
<proteinExistence type="predicted"/>
<dbReference type="AlphaFoldDB" id="A0A512NPR6"/>
<protein>
    <recommendedName>
        <fullName evidence="5">Core-binding (CB) domain-containing protein</fullName>
    </recommendedName>
</protein>
<evidence type="ECO:0000256" key="2">
    <source>
        <dbReference type="ARBA" id="ARBA00023172"/>
    </source>
</evidence>
<dbReference type="GO" id="GO:0015074">
    <property type="term" value="P:DNA integration"/>
    <property type="evidence" value="ECO:0007669"/>
    <property type="project" value="InterPro"/>
</dbReference>
<dbReference type="InterPro" id="IPR013762">
    <property type="entry name" value="Integrase-like_cat_sf"/>
</dbReference>
<dbReference type="InterPro" id="IPR010998">
    <property type="entry name" value="Integrase_recombinase_N"/>
</dbReference>